<protein>
    <submittedName>
        <fullName evidence="1">Uncharacterized protein</fullName>
    </submittedName>
</protein>
<dbReference type="EMBL" id="CANHGI010000002">
    <property type="protein sequence ID" value="CAI5442725.1"/>
    <property type="molecule type" value="Genomic_DNA"/>
</dbReference>
<evidence type="ECO:0000313" key="2">
    <source>
        <dbReference type="Proteomes" id="UP001152747"/>
    </source>
</evidence>
<dbReference type="AlphaFoldDB" id="A0A9P1IDJ4"/>
<sequence>MIEIIHRAAPNGVEALLPAIAEYETFQSDKSANFLSDGNGHVVFRQYRRIRISDLLGAISRKKTGNLQL</sequence>
<organism evidence="1 2">
    <name type="scientific">Caenorhabditis angaria</name>
    <dbReference type="NCBI Taxonomy" id="860376"/>
    <lineage>
        <taxon>Eukaryota</taxon>
        <taxon>Metazoa</taxon>
        <taxon>Ecdysozoa</taxon>
        <taxon>Nematoda</taxon>
        <taxon>Chromadorea</taxon>
        <taxon>Rhabditida</taxon>
        <taxon>Rhabditina</taxon>
        <taxon>Rhabditomorpha</taxon>
        <taxon>Rhabditoidea</taxon>
        <taxon>Rhabditidae</taxon>
        <taxon>Peloderinae</taxon>
        <taxon>Caenorhabditis</taxon>
    </lineage>
</organism>
<dbReference type="Pfam" id="PF17351">
    <property type="entry name" value="DUF5380"/>
    <property type="match status" value="1"/>
</dbReference>
<evidence type="ECO:0000313" key="1">
    <source>
        <dbReference type="EMBL" id="CAI5442725.1"/>
    </source>
</evidence>
<dbReference type="OrthoDB" id="5784527at2759"/>
<dbReference type="Proteomes" id="UP001152747">
    <property type="component" value="Unassembled WGS sequence"/>
</dbReference>
<accession>A0A9P1IDJ4</accession>
<name>A0A9P1IDJ4_9PELO</name>
<reference evidence="1" key="1">
    <citation type="submission" date="2022-11" db="EMBL/GenBank/DDBJ databases">
        <authorList>
            <person name="Kikuchi T."/>
        </authorList>
    </citation>
    <scope>NUCLEOTIDE SEQUENCE</scope>
    <source>
        <strain evidence="1">PS1010</strain>
    </source>
</reference>
<comment type="caution">
    <text evidence="1">The sequence shown here is derived from an EMBL/GenBank/DDBJ whole genome shotgun (WGS) entry which is preliminary data.</text>
</comment>
<dbReference type="InterPro" id="IPR020376">
    <property type="entry name" value="Uncharacterised_F46C5.1"/>
</dbReference>
<keyword evidence="2" id="KW-1185">Reference proteome</keyword>
<gene>
    <name evidence="1" type="ORF">CAMP_LOCUS5362</name>
</gene>
<proteinExistence type="predicted"/>